<dbReference type="GO" id="GO:0046872">
    <property type="term" value="F:metal ion binding"/>
    <property type="evidence" value="ECO:0007669"/>
    <property type="project" value="UniProtKB-KW"/>
</dbReference>
<dbReference type="InterPro" id="IPR036615">
    <property type="entry name" value="Mur_ligase_C_dom_sf"/>
</dbReference>
<dbReference type="NCBIfam" id="TIGR01499">
    <property type="entry name" value="folC"/>
    <property type="match status" value="1"/>
</dbReference>
<dbReference type="PROSITE" id="PS01012">
    <property type="entry name" value="FOLYLPOLYGLU_SYNT_2"/>
    <property type="match status" value="1"/>
</dbReference>
<dbReference type="InterPro" id="IPR036565">
    <property type="entry name" value="Mur-like_cat_sf"/>
</dbReference>
<evidence type="ECO:0000256" key="7">
    <source>
        <dbReference type="ARBA" id="ARBA00022840"/>
    </source>
</evidence>
<feature type="domain" description="Mur ligase central" evidence="12">
    <location>
        <begin position="197"/>
        <end position="331"/>
    </location>
</feature>
<evidence type="ECO:0000259" key="12">
    <source>
        <dbReference type="Pfam" id="PF08245"/>
    </source>
</evidence>
<dbReference type="GO" id="GO:0008841">
    <property type="term" value="F:dihydrofolate synthase activity"/>
    <property type="evidence" value="ECO:0007669"/>
    <property type="project" value="TreeGrafter"/>
</dbReference>
<dbReference type="GeneID" id="65345409"/>
<feature type="domain" description="Mur ligase C-terminal" evidence="11">
    <location>
        <begin position="357"/>
        <end position="468"/>
    </location>
</feature>
<accession>A0A1H2LMK5</accession>
<evidence type="ECO:0000256" key="2">
    <source>
        <dbReference type="ARBA" id="ARBA00008276"/>
    </source>
</evidence>
<dbReference type="PANTHER" id="PTHR11136">
    <property type="entry name" value="FOLYLPOLYGLUTAMATE SYNTHASE-RELATED"/>
    <property type="match status" value="1"/>
</dbReference>
<dbReference type="Pfam" id="PF02875">
    <property type="entry name" value="Mur_ligase_C"/>
    <property type="match status" value="1"/>
</dbReference>
<dbReference type="Pfam" id="PF08245">
    <property type="entry name" value="Mur_ligase_M"/>
    <property type="match status" value="1"/>
</dbReference>
<evidence type="ECO:0000313" key="13">
    <source>
        <dbReference type="EMBL" id="SDU82237.1"/>
    </source>
</evidence>
<evidence type="ECO:0000256" key="1">
    <source>
        <dbReference type="ARBA" id="ARBA00001946"/>
    </source>
</evidence>
<keyword evidence="8" id="KW-0460">Magnesium</keyword>
<dbReference type="FunFam" id="3.40.1190.10:FF:000011">
    <property type="entry name" value="Folylpolyglutamate synthase/dihydrofolate synthase"/>
    <property type="match status" value="1"/>
</dbReference>
<dbReference type="GO" id="GO:0005737">
    <property type="term" value="C:cytoplasm"/>
    <property type="evidence" value="ECO:0007669"/>
    <property type="project" value="TreeGrafter"/>
</dbReference>
<dbReference type="GO" id="GO:0005524">
    <property type="term" value="F:ATP binding"/>
    <property type="evidence" value="ECO:0007669"/>
    <property type="project" value="UniProtKB-KW"/>
</dbReference>
<evidence type="ECO:0000313" key="14">
    <source>
        <dbReference type="Proteomes" id="UP000214355"/>
    </source>
</evidence>
<dbReference type="InterPro" id="IPR013221">
    <property type="entry name" value="Mur_ligase_cen"/>
</dbReference>
<dbReference type="EC" id="6.3.2.17" evidence="3"/>
<dbReference type="SUPFAM" id="SSF53623">
    <property type="entry name" value="MurD-like peptide ligases, catalytic domain"/>
    <property type="match status" value="1"/>
</dbReference>
<dbReference type="EMBL" id="LT629804">
    <property type="protein sequence ID" value="SDU82237.1"/>
    <property type="molecule type" value="Genomic_DNA"/>
</dbReference>
<evidence type="ECO:0000256" key="8">
    <source>
        <dbReference type="ARBA" id="ARBA00022842"/>
    </source>
</evidence>
<evidence type="ECO:0000259" key="11">
    <source>
        <dbReference type="Pfam" id="PF02875"/>
    </source>
</evidence>
<dbReference type="OrthoDB" id="9809356at2"/>
<dbReference type="SUPFAM" id="SSF53244">
    <property type="entry name" value="MurD-like peptide ligases, peptide-binding domain"/>
    <property type="match status" value="1"/>
</dbReference>
<dbReference type="AlphaFoldDB" id="A0A1H2LMK5"/>
<protein>
    <recommendedName>
        <fullName evidence="3">tetrahydrofolate synthase</fullName>
        <ecNumber evidence="3">6.3.2.17</ecNumber>
    </recommendedName>
    <alternativeName>
        <fullName evidence="9">Tetrahydrofolylpolyglutamate synthase</fullName>
    </alternativeName>
</protein>
<reference evidence="14" key="1">
    <citation type="submission" date="2016-10" db="EMBL/GenBank/DDBJ databases">
        <authorList>
            <person name="Varghese N."/>
            <person name="Submissions S."/>
        </authorList>
    </citation>
    <scope>NUCLEOTIDE SEQUENCE [LARGE SCALE GENOMIC DNA]</scope>
    <source>
        <strain evidence="14">DSM 10002</strain>
    </source>
</reference>
<keyword evidence="6" id="KW-0547">Nucleotide-binding</keyword>
<dbReference type="Gene3D" id="3.40.1190.10">
    <property type="entry name" value="Mur-like, catalytic domain"/>
    <property type="match status" value="1"/>
</dbReference>
<dbReference type="InterPro" id="IPR004101">
    <property type="entry name" value="Mur_ligase_C"/>
</dbReference>
<keyword evidence="4" id="KW-0436">Ligase</keyword>
<evidence type="ECO:0000256" key="9">
    <source>
        <dbReference type="ARBA" id="ARBA00030592"/>
    </source>
</evidence>
<dbReference type="Gene3D" id="3.90.190.20">
    <property type="entry name" value="Mur ligase, C-terminal domain"/>
    <property type="match status" value="1"/>
</dbReference>
<keyword evidence="7" id="KW-0067">ATP-binding</keyword>
<keyword evidence="14" id="KW-1185">Reference proteome</keyword>
<dbReference type="InterPro" id="IPR018109">
    <property type="entry name" value="Folylpolyglutamate_synth_CS"/>
</dbReference>
<evidence type="ECO:0000256" key="6">
    <source>
        <dbReference type="ARBA" id="ARBA00022741"/>
    </source>
</evidence>
<evidence type="ECO:0000256" key="4">
    <source>
        <dbReference type="ARBA" id="ARBA00022598"/>
    </source>
</evidence>
<keyword evidence="5" id="KW-0479">Metal-binding</keyword>
<dbReference type="STRING" id="131112.SAMN04489737_1686"/>
<evidence type="ECO:0000256" key="3">
    <source>
        <dbReference type="ARBA" id="ARBA00013025"/>
    </source>
</evidence>
<gene>
    <name evidence="13" type="ORF">SAMN04489737_1686</name>
</gene>
<sequence>MNDAMDSAPTPDEIDETGEALAALFASPLFAGPDPSVVSDIKDEDERETAQWVEDAEIQERVREIYLSIVARAPEHKVQPSLDRVRRALDLMGNPQHSFRVIHITGTNGKTSTARMVEALLRERGLRTGRFTSPHLNSVRERISIDGMAISATDFVQTWEDVAPFIEMVDAESLAQDGPRMSFFEVFTVMAYSAFAMAPVDVAVVEVGMGGRWDATNVIDADVAMIMPIAHDHEKWLGHDLTDIAFEKLGIVKPGTIMILAPQDPEVRAMAYEHAHRVHATLIDNFEVISHEAAVGGQLISLRTPAAVYEDIPLAMLGAYQAQNAAAALTAVEAFFGGSAIPGDIVEHALMSTSSPGRLEVVKSSPLIIVDAAHNPAGAKVTREGLEEYFPGPRVAVFSAMADKDVEGILTELEPVFHTIVVTEMAGDRAMDIDDLTEIATDIFGEDRVRVVGELLDAIATAADIAETVDPDAIAPASVTVLGSIMLGGQARALLGAGPVDIELD</sequence>
<comment type="similarity">
    <text evidence="2">Belongs to the folylpolyglutamate synthase family.</text>
</comment>
<proteinExistence type="inferred from homology"/>
<comment type="cofactor">
    <cofactor evidence="1">
        <name>Mg(2+)</name>
        <dbReference type="ChEBI" id="CHEBI:18420"/>
    </cofactor>
</comment>
<comment type="catalytic activity">
    <reaction evidence="10">
        <text>(6S)-5,6,7,8-tetrahydrofolyl-(gamma-L-Glu)(n) + L-glutamate + ATP = (6S)-5,6,7,8-tetrahydrofolyl-(gamma-L-Glu)(n+1) + ADP + phosphate + H(+)</text>
        <dbReference type="Rhea" id="RHEA:10580"/>
        <dbReference type="Rhea" id="RHEA-COMP:14738"/>
        <dbReference type="Rhea" id="RHEA-COMP:14740"/>
        <dbReference type="ChEBI" id="CHEBI:15378"/>
        <dbReference type="ChEBI" id="CHEBI:29985"/>
        <dbReference type="ChEBI" id="CHEBI:30616"/>
        <dbReference type="ChEBI" id="CHEBI:43474"/>
        <dbReference type="ChEBI" id="CHEBI:141005"/>
        <dbReference type="ChEBI" id="CHEBI:456216"/>
        <dbReference type="EC" id="6.3.2.17"/>
    </reaction>
</comment>
<dbReference type="Proteomes" id="UP000214355">
    <property type="component" value="Chromosome I"/>
</dbReference>
<dbReference type="GO" id="GO:0004326">
    <property type="term" value="F:tetrahydrofolylpolyglutamate synthase activity"/>
    <property type="evidence" value="ECO:0007669"/>
    <property type="project" value="UniProtKB-EC"/>
</dbReference>
<name>A0A1H2LMK5_9ACTO</name>
<dbReference type="InterPro" id="IPR001645">
    <property type="entry name" value="Folylpolyglutamate_synth"/>
</dbReference>
<dbReference type="RefSeq" id="WP_091282176.1">
    <property type="nucleotide sequence ID" value="NZ_JABAPK010000001.1"/>
</dbReference>
<evidence type="ECO:0000256" key="5">
    <source>
        <dbReference type="ARBA" id="ARBA00022723"/>
    </source>
</evidence>
<evidence type="ECO:0000256" key="10">
    <source>
        <dbReference type="ARBA" id="ARBA00047493"/>
    </source>
</evidence>
<organism evidence="13 14">
    <name type="scientific">Arcanobacterium phocae</name>
    <dbReference type="NCBI Taxonomy" id="131112"/>
    <lineage>
        <taxon>Bacteria</taxon>
        <taxon>Bacillati</taxon>
        <taxon>Actinomycetota</taxon>
        <taxon>Actinomycetes</taxon>
        <taxon>Actinomycetales</taxon>
        <taxon>Actinomycetaceae</taxon>
        <taxon>Arcanobacterium</taxon>
    </lineage>
</organism>
<dbReference type="PANTHER" id="PTHR11136:SF0">
    <property type="entry name" value="DIHYDROFOLATE SYNTHETASE-RELATED"/>
    <property type="match status" value="1"/>
</dbReference>